<dbReference type="InterPro" id="IPR043504">
    <property type="entry name" value="Peptidase_S1_PA_chymotrypsin"/>
</dbReference>
<organism evidence="3 4">
    <name type="scientific">Poecilia formosa</name>
    <name type="common">Amazon molly</name>
    <name type="synonym">Limia formosa</name>
    <dbReference type="NCBI Taxonomy" id="48698"/>
    <lineage>
        <taxon>Eukaryota</taxon>
        <taxon>Metazoa</taxon>
        <taxon>Chordata</taxon>
        <taxon>Craniata</taxon>
        <taxon>Vertebrata</taxon>
        <taxon>Euteleostomi</taxon>
        <taxon>Actinopterygii</taxon>
        <taxon>Neopterygii</taxon>
        <taxon>Teleostei</taxon>
        <taxon>Neoteleostei</taxon>
        <taxon>Acanthomorphata</taxon>
        <taxon>Ovalentaria</taxon>
        <taxon>Atherinomorphae</taxon>
        <taxon>Cyprinodontiformes</taxon>
        <taxon>Poeciliidae</taxon>
        <taxon>Poeciliinae</taxon>
        <taxon>Poecilia</taxon>
    </lineage>
</organism>
<reference evidence="3" key="3">
    <citation type="submission" date="2025-09" db="UniProtKB">
        <authorList>
            <consortium name="Ensembl"/>
        </authorList>
    </citation>
    <scope>IDENTIFICATION</scope>
</reference>
<evidence type="ECO:0000259" key="2">
    <source>
        <dbReference type="PROSITE" id="PS50240"/>
    </source>
</evidence>
<feature type="domain" description="Peptidase S1" evidence="2">
    <location>
        <begin position="27"/>
        <end position="251"/>
    </location>
</feature>
<proteinExistence type="predicted"/>
<dbReference type="OMA" id="CHEPGET"/>
<dbReference type="PROSITE" id="PS50240">
    <property type="entry name" value="TRYPSIN_DOM"/>
    <property type="match status" value="1"/>
</dbReference>
<dbReference type="PROSITE" id="PS00134">
    <property type="entry name" value="TRYPSIN_HIS"/>
    <property type="match status" value="1"/>
</dbReference>
<dbReference type="PANTHER" id="PTHR24271:SF96">
    <property type="entry name" value="GRANZYME A-RELATED"/>
    <property type="match status" value="1"/>
</dbReference>
<accession>A0A087X3D1</accession>
<dbReference type="EMBL" id="AYCK01012281">
    <property type="status" value="NOT_ANNOTATED_CDS"/>
    <property type="molecule type" value="Genomic_DNA"/>
</dbReference>
<evidence type="ECO:0000313" key="4">
    <source>
        <dbReference type="Proteomes" id="UP000028760"/>
    </source>
</evidence>
<reference evidence="3" key="2">
    <citation type="submission" date="2025-08" db="UniProtKB">
        <authorList>
            <consortium name="Ensembl"/>
        </authorList>
    </citation>
    <scope>IDENTIFICATION</scope>
</reference>
<dbReference type="Gene3D" id="2.40.10.10">
    <property type="entry name" value="Trypsin-like serine proteases"/>
    <property type="match status" value="1"/>
</dbReference>
<dbReference type="Pfam" id="PF00089">
    <property type="entry name" value="Trypsin"/>
    <property type="match status" value="1"/>
</dbReference>
<dbReference type="AlphaFoldDB" id="A0A087X3D1"/>
<dbReference type="PRINTS" id="PR00722">
    <property type="entry name" value="CHYMOTRYPSIN"/>
</dbReference>
<protein>
    <recommendedName>
        <fullName evidence="2">Peptidase S1 domain-containing protein</fullName>
    </recommendedName>
</protein>
<keyword evidence="1" id="KW-1015">Disulfide bond</keyword>
<name>A0A087X3D1_POEFO</name>
<evidence type="ECO:0000313" key="3">
    <source>
        <dbReference type="Ensembl" id="ENSPFOP00000000284.2"/>
    </source>
</evidence>
<dbReference type="Proteomes" id="UP000028760">
    <property type="component" value="Unassembled WGS sequence"/>
</dbReference>
<dbReference type="InterPro" id="IPR001254">
    <property type="entry name" value="Trypsin_dom"/>
</dbReference>
<dbReference type="EMBL" id="AYCK01012282">
    <property type="status" value="NOT_ANNOTATED_CDS"/>
    <property type="molecule type" value="Genomic_DNA"/>
</dbReference>
<dbReference type="STRING" id="48698.ENSPFOP00000000284"/>
<dbReference type="GO" id="GO:0006508">
    <property type="term" value="P:proteolysis"/>
    <property type="evidence" value="ECO:0007669"/>
    <property type="project" value="InterPro"/>
</dbReference>
<dbReference type="Ensembl" id="ENSPFOT00000000285.2">
    <property type="protein sequence ID" value="ENSPFOP00000000284.2"/>
    <property type="gene ID" value="ENSPFOG00000000319.2"/>
</dbReference>
<dbReference type="GeneTree" id="ENSGT00390000009571"/>
<dbReference type="PANTHER" id="PTHR24271">
    <property type="entry name" value="KALLIKREIN-RELATED"/>
    <property type="match status" value="1"/>
</dbReference>
<dbReference type="InterPro" id="IPR009003">
    <property type="entry name" value="Peptidase_S1_PA"/>
</dbReference>
<dbReference type="eggNOG" id="KOG3627">
    <property type="taxonomic scope" value="Eukaryota"/>
</dbReference>
<dbReference type="SMART" id="SM00020">
    <property type="entry name" value="Tryp_SPc"/>
    <property type="match status" value="1"/>
</dbReference>
<sequence length="253" mass="27882">MGRSVSFIKIITSGVSVNSDVSLQKRIIGGNDCHVTDRPYHVRLSSRKGTSSTLCGGTLIHAEWVLTAAHCWESEPGWTNVVISKVHPRTATQETQVIRDDPVIYTDHGRQHDIMLLKLRRPVTGVPLALLPKCKNRLKNPAASASAHLGQVIRAPAEPEPVQLRCVGPETLLCQRMNSFMSGCSWSQLQHTPMCFYGNIDLSEGDSGSGVEFDDRIYGVIAECTGEYACQMPAKIMDVCEYKAWIKETTGIK</sequence>
<reference evidence="4" key="1">
    <citation type="submission" date="2013-10" db="EMBL/GenBank/DDBJ databases">
        <authorList>
            <person name="Schartl M."/>
            <person name="Warren W."/>
        </authorList>
    </citation>
    <scope>NUCLEOTIDE SEQUENCE [LARGE SCALE GENOMIC DNA]</scope>
    <source>
        <strain evidence="4">female</strain>
    </source>
</reference>
<keyword evidence="4" id="KW-1185">Reference proteome</keyword>
<dbReference type="InterPro" id="IPR018114">
    <property type="entry name" value="TRYPSIN_HIS"/>
</dbReference>
<evidence type="ECO:0000256" key="1">
    <source>
        <dbReference type="ARBA" id="ARBA00023157"/>
    </source>
</evidence>
<dbReference type="SUPFAM" id="SSF50494">
    <property type="entry name" value="Trypsin-like serine proteases"/>
    <property type="match status" value="1"/>
</dbReference>
<dbReference type="InterPro" id="IPR001314">
    <property type="entry name" value="Peptidase_S1A"/>
</dbReference>
<dbReference type="GO" id="GO:0004252">
    <property type="term" value="F:serine-type endopeptidase activity"/>
    <property type="evidence" value="ECO:0007669"/>
    <property type="project" value="InterPro"/>
</dbReference>